<name>A0A1G9U3A7_9FIRM</name>
<evidence type="ECO:0000256" key="5">
    <source>
        <dbReference type="ARBA" id="ARBA00023125"/>
    </source>
</evidence>
<dbReference type="GO" id="GO:1900376">
    <property type="term" value="P:regulation of secondary metabolite biosynthetic process"/>
    <property type="evidence" value="ECO:0007669"/>
    <property type="project" value="TreeGrafter"/>
</dbReference>
<keyword evidence="4" id="KW-0805">Transcription regulation</keyword>
<evidence type="ECO:0000256" key="7">
    <source>
        <dbReference type="PIRSR" id="PIRSR602481-1"/>
    </source>
</evidence>
<keyword evidence="2" id="KW-0678">Repressor</keyword>
<dbReference type="PANTHER" id="PTHR33202:SF7">
    <property type="entry name" value="FERRIC UPTAKE REGULATION PROTEIN"/>
    <property type="match status" value="1"/>
</dbReference>
<evidence type="ECO:0000256" key="6">
    <source>
        <dbReference type="ARBA" id="ARBA00023163"/>
    </source>
</evidence>
<dbReference type="PANTHER" id="PTHR33202">
    <property type="entry name" value="ZINC UPTAKE REGULATION PROTEIN"/>
    <property type="match status" value="1"/>
</dbReference>
<dbReference type="GO" id="GO:0045892">
    <property type="term" value="P:negative regulation of DNA-templated transcription"/>
    <property type="evidence" value="ECO:0007669"/>
    <property type="project" value="TreeGrafter"/>
</dbReference>
<evidence type="ECO:0000256" key="1">
    <source>
        <dbReference type="ARBA" id="ARBA00007957"/>
    </source>
</evidence>
<gene>
    <name evidence="8" type="ORF">SAMN05192585_10162</name>
</gene>
<evidence type="ECO:0000313" key="8">
    <source>
        <dbReference type="EMBL" id="SDM54426.1"/>
    </source>
</evidence>
<organism evidence="8 9">
    <name type="scientific">Acetanaerobacterium elongatum</name>
    <dbReference type="NCBI Taxonomy" id="258515"/>
    <lineage>
        <taxon>Bacteria</taxon>
        <taxon>Bacillati</taxon>
        <taxon>Bacillota</taxon>
        <taxon>Clostridia</taxon>
        <taxon>Eubacteriales</taxon>
        <taxon>Oscillospiraceae</taxon>
        <taxon>Acetanaerobacterium</taxon>
    </lineage>
</organism>
<sequence length="130" mass="14661">MKNTKQKALIYNAVMQNRCHPTADYIYHLLKPENPGLSLATVYRNLNTFANEGRIIKIGMPNGSDRFDGTLRPHFHMVCEQCGEVLDIDLSQLDHLAEEVYTQSGFTVSSYNLVIYGTCQSCAEVKENNS</sequence>
<keyword evidence="7" id="KW-0479">Metal-binding</keyword>
<dbReference type="RefSeq" id="WP_092637323.1">
    <property type="nucleotide sequence ID" value="NZ_FNID01000001.1"/>
</dbReference>
<feature type="binding site" evidence="7">
    <location>
        <position position="119"/>
    </location>
    <ligand>
        <name>Zn(2+)</name>
        <dbReference type="ChEBI" id="CHEBI:29105"/>
    </ligand>
</feature>
<dbReference type="CDD" id="cd07153">
    <property type="entry name" value="Fur_like"/>
    <property type="match status" value="1"/>
</dbReference>
<dbReference type="GO" id="GO:0003700">
    <property type="term" value="F:DNA-binding transcription factor activity"/>
    <property type="evidence" value="ECO:0007669"/>
    <property type="project" value="InterPro"/>
</dbReference>
<keyword evidence="5" id="KW-0238">DNA-binding</keyword>
<dbReference type="AlphaFoldDB" id="A0A1G9U3A7"/>
<dbReference type="Gene3D" id="3.30.1490.190">
    <property type="match status" value="1"/>
</dbReference>
<evidence type="ECO:0000313" key="9">
    <source>
        <dbReference type="Proteomes" id="UP000199182"/>
    </source>
</evidence>
<dbReference type="SUPFAM" id="SSF46785">
    <property type="entry name" value="Winged helix' DNA-binding domain"/>
    <property type="match status" value="1"/>
</dbReference>
<dbReference type="GO" id="GO:0008270">
    <property type="term" value="F:zinc ion binding"/>
    <property type="evidence" value="ECO:0007669"/>
    <property type="project" value="TreeGrafter"/>
</dbReference>
<dbReference type="InterPro" id="IPR036390">
    <property type="entry name" value="WH_DNA-bd_sf"/>
</dbReference>
<dbReference type="InterPro" id="IPR002481">
    <property type="entry name" value="FUR"/>
</dbReference>
<keyword evidence="6" id="KW-0804">Transcription</keyword>
<keyword evidence="9" id="KW-1185">Reference proteome</keyword>
<comment type="similarity">
    <text evidence="1">Belongs to the Fur family.</text>
</comment>
<protein>
    <submittedName>
        <fullName evidence="8">Fur family transcriptional regulator, peroxide stress response regulator</fullName>
    </submittedName>
</protein>
<dbReference type="EMBL" id="FNID01000001">
    <property type="protein sequence ID" value="SDM54426.1"/>
    <property type="molecule type" value="Genomic_DNA"/>
</dbReference>
<feature type="binding site" evidence="7">
    <location>
        <position position="82"/>
    </location>
    <ligand>
        <name>Zn(2+)</name>
        <dbReference type="ChEBI" id="CHEBI:29105"/>
    </ligand>
</feature>
<dbReference type="Pfam" id="PF01475">
    <property type="entry name" value="FUR"/>
    <property type="match status" value="1"/>
</dbReference>
<dbReference type="InterPro" id="IPR043135">
    <property type="entry name" value="Fur_C"/>
</dbReference>
<dbReference type="Gene3D" id="1.10.10.10">
    <property type="entry name" value="Winged helix-like DNA-binding domain superfamily/Winged helix DNA-binding domain"/>
    <property type="match status" value="1"/>
</dbReference>
<accession>A0A1G9U3A7</accession>
<proteinExistence type="inferred from homology"/>
<feature type="binding site" evidence="7">
    <location>
        <position position="79"/>
    </location>
    <ligand>
        <name>Zn(2+)</name>
        <dbReference type="ChEBI" id="CHEBI:29105"/>
    </ligand>
</feature>
<dbReference type="STRING" id="258515.SAMN05192585_10162"/>
<dbReference type="InterPro" id="IPR036388">
    <property type="entry name" value="WH-like_DNA-bd_sf"/>
</dbReference>
<comment type="cofactor">
    <cofactor evidence="7">
        <name>Zn(2+)</name>
        <dbReference type="ChEBI" id="CHEBI:29105"/>
    </cofactor>
    <text evidence="7">Binds 1 zinc ion per subunit.</text>
</comment>
<evidence type="ECO:0000256" key="4">
    <source>
        <dbReference type="ARBA" id="ARBA00023015"/>
    </source>
</evidence>
<keyword evidence="3 7" id="KW-0862">Zinc</keyword>
<reference evidence="8 9" key="1">
    <citation type="submission" date="2016-10" db="EMBL/GenBank/DDBJ databases">
        <authorList>
            <person name="de Groot N.N."/>
        </authorList>
    </citation>
    <scope>NUCLEOTIDE SEQUENCE [LARGE SCALE GENOMIC DNA]</scope>
    <source>
        <strain evidence="8 9">CGMCC 1.5012</strain>
    </source>
</reference>
<evidence type="ECO:0000256" key="3">
    <source>
        <dbReference type="ARBA" id="ARBA00022833"/>
    </source>
</evidence>
<evidence type="ECO:0000256" key="2">
    <source>
        <dbReference type="ARBA" id="ARBA00022491"/>
    </source>
</evidence>
<dbReference type="OrthoDB" id="8659436at2"/>
<dbReference type="Proteomes" id="UP000199182">
    <property type="component" value="Unassembled WGS sequence"/>
</dbReference>
<dbReference type="GO" id="GO:0000976">
    <property type="term" value="F:transcription cis-regulatory region binding"/>
    <property type="evidence" value="ECO:0007669"/>
    <property type="project" value="TreeGrafter"/>
</dbReference>
<feature type="binding site" evidence="7">
    <location>
        <position position="122"/>
    </location>
    <ligand>
        <name>Zn(2+)</name>
        <dbReference type="ChEBI" id="CHEBI:29105"/>
    </ligand>
</feature>